<dbReference type="InterPro" id="IPR021958">
    <property type="entry name" value="DUF3575"/>
</dbReference>
<dbReference type="OrthoDB" id="768080at2"/>
<comment type="caution">
    <text evidence="1">The sequence shown here is derived from an EMBL/GenBank/DDBJ whole genome shotgun (WGS) entry which is preliminary data.</text>
</comment>
<keyword evidence="2" id="KW-1185">Reference proteome</keyword>
<dbReference type="InterPro" id="IPR036709">
    <property type="entry name" value="Autotransporte_beta_dom_sf"/>
</dbReference>
<protein>
    <submittedName>
        <fullName evidence="1">DUF3575 domain-containing protein</fullName>
    </submittedName>
</protein>
<dbReference type="SUPFAM" id="SSF103515">
    <property type="entry name" value="Autotransporter"/>
    <property type="match status" value="1"/>
</dbReference>
<organism evidence="1 2">
    <name type="scientific">Flagellimonas nanhaiensis</name>
    <dbReference type="NCBI Taxonomy" id="2292706"/>
    <lineage>
        <taxon>Bacteria</taxon>
        <taxon>Pseudomonadati</taxon>
        <taxon>Bacteroidota</taxon>
        <taxon>Flavobacteriia</taxon>
        <taxon>Flavobacteriales</taxon>
        <taxon>Flavobacteriaceae</taxon>
        <taxon>Flagellimonas</taxon>
    </lineage>
</organism>
<reference evidence="1 2" key="1">
    <citation type="submission" date="2018-08" db="EMBL/GenBank/DDBJ databases">
        <title>Muricauda nanhaiensis sp. nov., isolated from seawater of the South China Sea.</title>
        <authorList>
            <person name="Dang Y."/>
        </authorList>
    </citation>
    <scope>NUCLEOTIDE SEQUENCE [LARGE SCALE GENOMIC DNA]</scope>
    <source>
        <strain evidence="1 2">SM1704</strain>
    </source>
</reference>
<sequence>MKRRFLIIATLFAFFTIKAQNQKDTIRNFNEKKNEIKLNAYFTALGAFETTYERNLNKKSSIGITGLYVFSKKNDGNTINDEDTNFLISSFYRRYFGKRYASGFFVEGFGTFGSTDGKQLTDMDGNITLNEGPDVLDLSLGLSIGSKWVTKSGIAFEILVGMGANLFNSDKTDHNVVNRRALSIGYRF</sequence>
<dbReference type="Proteomes" id="UP000261828">
    <property type="component" value="Unassembled WGS sequence"/>
</dbReference>
<dbReference type="Pfam" id="PF12099">
    <property type="entry name" value="DUF3575"/>
    <property type="match status" value="1"/>
</dbReference>
<dbReference type="EMBL" id="QTJX01000001">
    <property type="protein sequence ID" value="RDY61821.1"/>
    <property type="molecule type" value="Genomic_DNA"/>
</dbReference>
<name>A0A371JVI1_9FLAO</name>
<proteinExistence type="predicted"/>
<evidence type="ECO:0000313" key="2">
    <source>
        <dbReference type="Proteomes" id="UP000261828"/>
    </source>
</evidence>
<dbReference type="RefSeq" id="WP_116183688.1">
    <property type="nucleotide sequence ID" value="NZ_QTJX01000001.1"/>
</dbReference>
<gene>
    <name evidence="1" type="ORF">DX873_06645</name>
</gene>
<evidence type="ECO:0000313" key="1">
    <source>
        <dbReference type="EMBL" id="RDY61821.1"/>
    </source>
</evidence>
<accession>A0A371JVI1</accession>
<dbReference type="AlphaFoldDB" id="A0A371JVI1"/>